<keyword evidence="9" id="KW-1185">Reference proteome</keyword>
<dbReference type="Pfam" id="PF00276">
    <property type="entry name" value="Ribosomal_L23"/>
    <property type="match status" value="1"/>
</dbReference>
<name>A0A1M7SE57_9BACT</name>
<dbReference type="GO" id="GO:0003735">
    <property type="term" value="F:structural constituent of ribosome"/>
    <property type="evidence" value="ECO:0007669"/>
    <property type="project" value="InterPro"/>
</dbReference>
<evidence type="ECO:0000313" key="9">
    <source>
        <dbReference type="Proteomes" id="UP000186469"/>
    </source>
</evidence>
<comment type="function">
    <text evidence="6">One of the early assembly proteins it binds 23S rRNA. One of the proteins that surrounds the polypeptide exit tunnel on the outside of the ribosome. Forms the main docking site for trigger factor binding to the ribosome.</text>
</comment>
<dbReference type="InterPro" id="IPR001014">
    <property type="entry name" value="Ribosomal_uL23_CS"/>
</dbReference>
<comment type="similarity">
    <text evidence="1 6 7">Belongs to the universal ribosomal protein uL23 family.</text>
</comment>
<evidence type="ECO:0000313" key="8">
    <source>
        <dbReference type="EMBL" id="SHN56770.1"/>
    </source>
</evidence>
<dbReference type="EMBL" id="FRDI01000003">
    <property type="protein sequence ID" value="SHN56770.1"/>
    <property type="molecule type" value="Genomic_DNA"/>
</dbReference>
<dbReference type="SUPFAM" id="SSF54189">
    <property type="entry name" value="Ribosomal proteins S24e, L23 and L15e"/>
    <property type="match status" value="1"/>
</dbReference>
<evidence type="ECO:0000256" key="7">
    <source>
        <dbReference type="RuleBase" id="RU003934"/>
    </source>
</evidence>
<dbReference type="RefSeq" id="WP_072696523.1">
    <property type="nucleotide sequence ID" value="NZ_FRDI01000003.1"/>
</dbReference>
<evidence type="ECO:0000256" key="1">
    <source>
        <dbReference type="ARBA" id="ARBA00006700"/>
    </source>
</evidence>
<dbReference type="InterPro" id="IPR013025">
    <property type="entry name" value="Ribosomal_uL23-like"/>
</dbReference>
<dbReference type="GO" id="GO:0019843">
    <property type="term" value="F:rRNA binding"/>
    <property type="evidence" value="ECO:0007669"/>
    <property type="project" value="UniProtKB-UniRule"/>
</dbReference>
<dbReference type="GO" id="GO:0006412">
    <property type="term" value="P:translation"/>
    <property type="evidence" value="ECO:0007669"/>
    <property type="project" value="UniProtKB-UniRule"/>
</dbReference>
<keyword evidence="2 6" id="KW-0699">rRNA-binding</keyword>
<evidence type="ECO:0000256" key="4">
    <source>
        <dbReference type="ARBA" id="ARBA00022980"/>
    </source>
</evidence>
<dbReference type="NCBIfam" id="NF004363">
    <property type="entry name" value="PRK05738.2-4"/>
    <property type="match status" value="1"/>
</dbReference>
<evidence type="ECO:0000256" key="2">
    <source>
        <dbReference type="ARBA" id="ARBA00022730"/>
    </source>
</evidence>
<comment type="subunit">
    <text evidence="6">Part of the 50S ribosomal subunit. Contacts protein L29, and trigger factor when it is bound to the ribosome.</text>
</comment>
<dbReference type="PROSITE" id="PS00050">
    <property type="entry name" value="RIBOSOMAL_L23"/>
    <property type="match status" value="1"/>
</dbReference>
<protein>
    <recommendedName>
        <fullName evidence="6">Large ribosomal subunit protein uL23</fullName>
    </recommendedName>
</protein>
<dbReference type="Gene3D" id="3.30.70.330">
    <property type="match status" value="1"/>
</dbReference>
<organism evidence="8 9">
    <name type="scientific">Desulfovibrio litoralis DSM 11393</name>
    <dbReference type="NCBI Taxonomy" id="1121455"/>
    <lineage>
        <taxon>Bacteria</taxon>
        <taxon>Pseudomonadati</taxon>
        <taxon>Thermodesulfobacteriota</taxon>
        <taxon>Desulfovibrionia</taxon>
        <taxon>Desulfovibrionales</taxon>
        <taxon>Desulfovibrionaceae</taxon>
        <taxon>Desulfovibrio</taxon>
    </lineage>
</organism>
<accession>A0A1M7SE57</accession>
<gene>
    <name evidence="6" type="primary">rplW</name>
    <name evidence="8" type="ORF">SAMN02745728_00835</name>
</gene>
<dbReference type="STRING" id="1121455.SAMN02745728_00835"/>
<keyword evidence="3 6" id="KW-0694">RNA-binding</keyword>
<dbReference type="InterPro" id="IPR012678">
    <property type="entry name" value="Ribosomal_uL23/eL15/eS24_sf"/>
</dbReference>
<dbReference type="PANTHER" id="PTHR11620">
    <property type="entry name" value="60S RIBOSOMAL PROTEIN L23A"/>
    <property type="match status" value="1"/>
</dbReference>
<keyword evidence="4 6" id="KW-0689">Ribosomal protein</keyword>
<evidence type="ECO:0000256" key="5">
    <source>
        <dbReference type="ARBA" id="ARBA00023274"/>
    </source>
</evidence>
<dbReference type="HAMAP" id="MF_01369_B">
    <property type="entry name" value="Ribosomal_uL23_B"/>
    <property type="match status" value="1"/>
</dbReference>
<dbReference type="InterPro" id="IPR012677">
    <property type="entry name" value="Nucleotide-bd_a/b_plait_sf"/>
</dbReference>
<dbReference type="GO" id="GO:0005840">
    <property type="term" value="C:ribosome"/>
    <property type="evidence" value="ECO:0007669"/>
    <property type="project" value="UniProtKB-KW"/>
</dbReference>
<sequence>MHFTQVIMRPVVSEKSTAMKDENGKVTFIVNPKANKIEIAKAVEALFSVKVEDVNVVRMRPIARRRQGRVVGKTVGYKKAYVTLASGDKIEFFEGV</sequence>
<dbReference type="GO" id="GO:1990904">
    <property type="term" value="C:ribonucleoprotein complex"/>
    <property type="evidence" value="ECO:0007669"/>
    <property type="project" value="UniProtKB-KW"/>
</dbReference>
<dbReference type="AlphaFoldDB" id="A0A1M7SE57"/>
<dbReference type="OrthoDB" id="9793353at2"/>
<reference evidence="8 9" key="1">
    <citation type="submission" date="2016-12" db="EMBL/GenBank/DDBJ databases">
        <authorList>
            <person name="Song W.-J."/>
            <person name="Kurnit D.M."/>
        </authorList>
    </citation>
    <scope>NUCLEOTIDE SEQUENCE [LARGE SCALE GENOMIC DNA]</scope>
    <source>
        <strain evidence="8 9">DSM 11393</strain>
    </source>
</reference>
<evidence type="ECO:0000256" key="6">
    <source>
        <dbReference type="HAMAP-Rule" id="MF_01369"/>
    </source>
</evidence>
<dbReference type="FunFam" id="3.30.70.330:FF:000001">
    <property type="entry name" value="50S ribosomal protein L23"/>
    <property type="match status" value="1"/>
</dbReference>
<keyword evidence="5 6" id="KW-0687">Ribonucleoprotein</keyword>
<dbReference type="Proteomes" id="UP000186469">
    <property type="component" value="Unassembled WGS sequence"/>
</dbReference>
<proteinExistence type="inferred from homology"/>
<evidence type="ECO:0000256" key="3">
    <source>
        <dbReference type="ARBA" id="ARBA00022884"/>
    </source>
</evidence>